<dbReference type="GO" id="GO:0004842">
    <property type="term" value="F:ubiquitin-protein transferase activity"/>
    <property type="evidence" value="ECO:0007669"/>
    <property type="project" value="InterPro"/>
</dbReference>
<organism evidence="2 3">
    <name type="scientific">Tritrichomonas foetus</name>
    <dbReference type="NCBI Taxonomy" id="1144522"/>
    <lineage>
        <taxon>Eukaryota</taxon>
        <taxon>Metamonada</taxon>
        <taxon>Parabasalia</taxon>
        <taxon>Tritrichomonadida</taxon>
        <taxon>Tritrichomonadidae</taxon>
        <taxon>Tritrichomonas</taxon>
    </lineage>
</organism>
<evidence type="ECO:0000313" key="2">
    <source>
        <dbReference type="EMBL" id="OHS98298.1"/>
    </source>
</evidence>
<dbReference type="GO" id="GO:0016887">
    <property type="term" value="F:ATP hydrolysis activity"/>
    <property type="evidence" value="ECO:0007669"/>
    <property type="project" value="InterPro"/>
</dbReference>
<proteinExistence type="predicted"/>
<dbReference type="EMBL" id="MLAK01001063">
    <property type="protein sequence ID" value="OHS98298.1"/>
    <property type="molecule type" value="Genomic_DNA"/>
</dbReference>
<keyword evidence="3" id="KW-1185">Reference proteome</keyword>
<reference evidence="2" key="1">
    <citation type="submission" date="2016-10" db="EMBL/GenBank/DDBJ databases">
        <authorList>
            <person name="Benchimol M."/>
            <person name="Almeida L.G."/>
            <person name="Vasconcelos A.T."/>
            <person name="Perreira-Neves A."/>
            <person name="Rosa I.A."/>
            <person name="Tasca T."/>
            <person name="Bogo M.R."/>
            <person name="de Souza W."/>
        </authorList>
    </citation>
    <scope>NUCLEOTIDE SEQUENCE [LARGE SCALE GENOMIC DNA]</scope>
    <source>
        <strain evidence="2">K</strain>
    </source>
</reference>
<dbReference type="SUPFAM" id="SSF52540">
    <property type="entry name" value="P-loop containing nucleoside triphosphate hydrolases"/>
    <property type="match status" value="1"/>
</dbReference>
<dbReference type="InterPro" id="IPR003593">
    <property type="entry name" value="AAA+_ATPase"/>
</dbReference>
<dbReference type="Proteomes" id="UP000179807">
    <property type="component" value="Unassembled WGS sequence"/>
</dbReference>
<feature type="domain" description="AAA+ ATPase" evidence="1">
    <location>
        <begin position="2000"/>
        <end position="2121"/>
    </location>
</feature>
<dbReference type="Gene3D" id="3.40.50.300">
    <property type="entry name" value="P-loop containing nucleotide triphosphate hydrolases"/>
    <property type="match status" value="1"/>
</dbReference>
<dbReference type="RefSeq" id="XP_068351435.1">
    <property type="nucleotide sequence ID" value="XM_068510171.1"/>
</dbReference>
<dbReference type="InterPro" id="IPR031248">
    <property type="entry name" value="RNF213"/>
</dbReference>
<dbReference type="InterPro" id="IPR027417">
    <property type="entry name" value="P-loop_NTPase"/>
</dbReference>
<dbReference type="GeneID" id="94844875"/>
<evidence type="ECO:0000259" key="1">
    <source>
        <dbReference type="SMART" id="SM00382"/>
    </source>
</evidence>
<protein>
    <recommendedName>
        <fullName evidence="1">AAA+ ATPase domain-containing protein</fullName>
    </recommendedName>
</protein>
<dbReference type="OrthoDB" id="2400221at2759"/>
<dbReference type="SMART" id="SM00382">
    <property type="entry name" value="AAA"/>
    <property type="match status" value="2"/>
</dbReference>
<comment type="caution">
    <text evidence="2">The sequence shown here is derived from an EMBL/GenBank/DDBJ whole genome shotgun (WGS) entry which is preliminary data.</text>
</comment>
<evidence type="ECO:0000313" key="3">
    <source>
        <dbReference type="Proteomes" id="UP000179807"/>
    </source>
</evidence>
<dbReference type="PANTHER" id="PTHR22605">
    <property type="entry name" value="RZ-TYPE DOMAIN-CONTAINING PROTEIN"/>
    <property type="match status" value="1"/>
</dbReference>
<name>A0A1J4JGM2_9EUKA</name>
<dbReference type="VEuPathDB" id="TrichDB:TRFO_35297"/>
<feature type="domain" description="AAA+ ATPase" evidence="1">
    <location>
        <begin position="1443"/>
        <end position="1669"/>
    </location>
</feature>
<gene>
    <name evidence="2" type="ORF">TRFO_35297</name>
</gene>
<accession>A0A1J4JGM2</accession>
<sequence length="3242" mass="377765">MITQIFGKSIEEMNSNPAIFENINRLKVTPKLLGKIVSKLEARINEEEVQNFFKERSLDARNFYDFLRYNLQKSQDAIKYLKQQTSFVNFLKKQVQDNKVVDKLSHVLKEFQKKKYVDELSLNQSELLKKLIHSDTLKCFHNVMNNGFYRFHLRELSGEFSQITDIPVKISQIKDYCNKAYNSDSLKSMKFEVFNVLIDHIFESSNTSQENAVIPTPSLILNKFLHDFKEFSPDGFNNEDTEFFSNAIFCAIEYDNIIQLYTFFFAYFEYNDQYHKYLENICFKDAIDRNAKAIQEILNIYPIDKLRADSESFNNYIQDVYQNKDICFLSKHFPIPSSLGITMEESPAFFCFWTTVAKFTLPIISEQNDDEENINSQLVLRISEFVQDKNSYDSFHQHLSVIFSSPTQQNLLFIFDSIMMMFNSIDFENNKSFENVSKRAITYFLNHPDEIVNITNKIEILMKQEKEILPFFEKNYQADEYKYVEKIRDGEYKWRISFNDHICLVDMKTNSVVVNYAMLQLVNAKINITIIRKEKEESTTTYDNSRLFVKQFQKSEKLYECINNLHKLYIEEGNSVFEFIGFSQVDEDNDIDQKINNLEETLHQINSVSPDLYDNEIGIFTKEHIFYLFNLLKNNNKPNIYSILKSNIISSNRELKKDFDYQVHSNEGIPKYLCELRKFIIQYLRSPKSAVIEVESKKHIGITQYVEGSTVRGVSLNHSAGIHSMAFFLLTMNDQNIPQPAQLLICSMTVTESQIDSFFTYFKAAGTGKLDINKRKVFVIVSPIHLPPVLYDKVMTELEHINQSSYNNAHIVILFESKDMITKKGFADHFYTIRNASFEQINTLDTWYKNLFSLKNKLYGIRSYFIYSKYPRTGKTHLILNHIHSEFANHVYARVLIDESTTETQLISMLNSIEVPKDKTKYICIHFNVDGHVKMSFTYYIQNLALFRSLNDGFSLPFRSRTRMVFYFEFGSRPALNTQDFIKEVFPLGNYIEEIKIPSDTKSFFTYDEYQTSKITIKNKHDQMVESLHVDIKKNNRTYIPEAAALIHMSHSPDSFLRTENKSALNIRYSDYISYYNTILNEYKANPARSYEIFTNIYKNQEIFPVGRDHQLIKDDFSAPLISQIGDVARIISTFKGSVLSQNLLENEKGIGRNIRLFMLGLLVESGFANCGLPYEPPTDDQNNISESAMNDTKRLKRFSDFLKEKGYILTTCNPAGSPEEQSYKLIVTKESNDDENEIVKKLFDRYKIKYEDAKIRRICNSLGVITNKEWKAKEKSQDELFEELGYILNLPEIKKDLYSIVVIILTWRCLNHDFENKARIFWKDNIKYLVENVEKKQTKAHVKINEEIAKYLNGQPKEECFRTNEQLKKYNKFLHGVQDILKHKPFFNDKKNKFDQIVPNDISEFITILEKYLQQHDSLMIKYTLTLQNINRFIHLIYRIYSNVPIILMGETGSGKTFTMKFLAEIIGKNTELFTTVIDGGTTEEAIRSLLHSKLNELEKQRQSVLKEKLQKVVSNSATQNVVKEFFIYLKTVNNWDLSSNDSIETFIDQFINEEKAQRKLINYDVHTEQEIQGFKGYIQYNVQKILQKIDSEQKNYLFFFDEVNTAPCQWFLKEVIVDRYFEGRNLPSYIHFACAVNPYREIPSTLKKQLDALDPKFDDDSQDKRKNLIYKVGEMPESFIPFLFPADPSREYQSYISDGKITEEGSTDYRGYDRGNLYQLSPNSEFDLSTIKVVEENMTKIVRTYEASNFDSQTIDSEKIVPKIGDKYHFSTTSKFCTSFNIQLFNEIYPNDPTQARCVQKDIINAISLINVFSCRTLYHEIYQDESFSSIRDPERCINIMRWAYNFGLFEPIPKNKTPEIVLKRIRRAFIIGLSTTFYLRLSSQTTKDSPTGDRIRFLEFVCNFWRRIIEKDNIEIGNAKKQKLAEVPEFQKAEVQRLCNKPPLELIFPAPTPKEWIAILEEESKSYADLFVEEDECVSKNIALNENIWASFICIMNNIPLWIIGKPGTSKSLAVNIVINKLMNHRSTNYKITISPPIVSQTFMCSNLSTSEAIKEQLGRIVRKGRMYPDNYVINIQILEEIGHADMSRFRPLVCLHNIIDNGYELTPNVRVPVTLIGLSNYKMDSAKLNRGILLLRGSLDKDALEQTSYEIFQSTALAQSQYNKNNQTDINKIKNAGKKFSDVIRSIGSCYQDQVAFMDNFSSAFVGLRDFYGLVQSITKPFISGDRNNKDLILSLIRRNFSGINNEKKTHGFISALFQKMFPDSPDLPLTDEFGNKCSIMNVIIDLIEQNISEEQRDLKTPIVRHILISTHNNAAFPLVFQDEDFKRKVNFFFDDNLTDVTDPEWVSNELRRLTKVMKNGETAAFIGNHPCFSGLYDVFNLRYQNEGVDQDNEQISRAMISYGGDSYPVIVKKSFRAIIIVENDVYESFPQPFLNRFEKYNLTFENELSRDDIEYAEKIQKIYEKIFYSNKLDNLFGCFSEELFKSCINIANYLESKDDFSSFTTLSIHPASLFYSYNNNIDDYIESTLFENSNFHSTLLHFLLGYSNKYDEDTSVLCEKFYKSWQNSRGIKAILMLPSLHNIDLIKHDFYLIRIDASNPFNLDKRFQNEIDKLVIAETSKKTKKKQLVISLYTADNPGSIAPHLLHFESILENLHKKHIKSFNAIHTLILINMSERIDSLQINQSFNWPLIYLDSCMNDIIKTKKDGRPLSLQELIFTPLTTLFPQLIANEDGENDIDDVNSIIDFDTLVNDAITSIIPCFTSNEAEMIKKLSNNDTNHEINSIIKHSVLFVIQRIPDPTSWTKTQISALPTPPPSLLEYLSQKLILIIGNIISLIFRIYLSGFSSINENLLEVNKDLCNELLNRPEILNVFNWMFSQNTPQISPIENRYDAEYPGQLPLYTIIWELAFESFEDQPDDIKNYILQQFQNYEENILEKVKELFDSEVKCSSQIDTFLAAYLLRITSSVRVKENYKDKFSRWVKNFKSILVQIINKKKKDKISVEFLISLLKNPEFCQLASKFTTAFMFIPDKVTLDECLIKSVNDRIESPVILTLTACLLRDICENLIDTLSGQHLTIREVYEMFITEFTIIVSLRNIMVYIGQNGEEEEEEAEEEEEDKIKDNRKFLDGYIYENEFYNYFLTLQQFFLTYGENIVIDSNTIVDFEFVKPEEWTDVNDLINTFAKQIDKIKTYIKDCEIEDIIATAMLQLLELSYEPYIGLIDEEGMTNGDEDQDDS</sequence>
<dbReference type="PANTHER" id="PTHR22605:SF1">
    <property type="entry name" value="RZ-TYPE DOMAIN-CONTAINING PROTEIN"/>
    <property type="match status" value="1"/>
</dbReference>